<keyword evidence="1" id="KW-0812">Transmembrane</keyword>
<evidence type="ECO:0000256" key="1">
    <source>
        <dbReference type="SAM" id="Phobius"/>
    </source>
</evidence>
<keyword evidence="1" id="KW-0472">Membrane</keyword>
<feature type="transmembrane region" description="Helical" evidence="1">
    <location>
        <begin position="55"/>
        <end position="76"/>
    </location>
</feature>
<protein>
    <submittedName>
        <fullName evidence="2">Uncharacterized protein</fullName>
    </submittedName>
</protein>
<dbReference type="RefSeq" id="WP_092260296.1">
    <property type="nucleotide sequence ID" value="NZ_CP047199.1"/>
</dbReference>
<organism evidence="2 3">
    <name type="scientific">Corynebacterium cystitidis DSM 20524</name>
    <dbReference type="NCBI Taxonomy" id="1121357"/>
    <lineage>
        <taxon>Bacteria</taxon>
        <taxon>Bacillati</taxon>
        <taxon>Actinomycetota</taxon>
        <taxon>Actinomycetes</taxon>
        <taxon>Mycobacteriales</taxon>
        <taxon>Corynebacteriaceae</taxon>
        <taxon>Corynebacterium</taxon>
    </lineage>
</organism>
<sequence length="127" mass="13494">MPRITISFGAILIILGIIAYFATGMASWTALIPSILGAVIAIFGAIGIKQPKIGIHIALVVAILGILGTFRSVLQLGEVFAGTAQRPAAVIVSTITFVLLVVYLVLGIRSFMTARRWKEETAVAESR</sequence>
<gene>
    <name evidence="2" type="ORF">SAMN05661109_02301</name>
</gene>
<evidence type="ECO:0000313" key="2">
    <source>
        <dbReference type="EMBL" id="SES22840.1"/>
    </source>
</evidence>
<name>A0A1H9VM20_9CORY</name>
<proteinExistence type="predicted"/>
<accession>A0A1H9VM20</accession>
<keyword evidence="1" id="KW-1133">Transmembrane helix</keyword>
<reference evidence="3" key="1">
    <citation type="submission" date="2016-10" db="EMBL/GenBank/DDBJ databases">
        <authorList>
            <person name="Varghese N."/>
            <person name="Submissions S."/>
        </authorList>
    </citation>
    <scope>NUCLEOTIDE SEQUENCE [LARGE SCALE GENOMIC DNA]</scope>
    <source>
        <strain evidence="3">DSM 20524</strain>
    </source>
</reference>
<dbReference type="AlphaFoldDB" id="A0A1H9VM20"/>
<feature type="transmembrane region" description="Helical" evidence="1">
    <location>
        <begin position="5"/>
        <end position="22"/>
    </location>
</feature>
<dbReference type="STRING" id="1121357.SAMN05661109_02301"/>
<feature type="transmembrane region" description="Helical" evidence="1">
    <location>
        <begin position="88"/>
        <end position="108"/>
    </location>
</feature>
<evidence type="ECO:0000313" key="3">
    <source>
        <dbReference type="Proteomes" id="UP000198929"/>
    </source>
</evidence>
<keyword evidence="3" id="KW-1185">Reference proteome</keyword>
<feature type="transmembrane region" description="Helical" evidence="1">
    <location>
        <begin position="28"/>
        <end position="48"/>
    </location>
</feature>
<dbReference type="EMBL" id="FOGQ01000013">
    <property type="protein sequence ID" value="SES22840.1"/>
    <property type="molecule type" value="Genomic_DNA"/>
</dbReference>
<dbReference type="Proteomes" id="UP000198929">
    <property type="component" value="Unassembled WGS sequence"/>
</dbReference>